<dbReference type="OrthoDB" id="415622at2"/>
<proteinExistence type="predicted"/>
<keyword evidence="3" id="KW-1185">Reference proteome</keyword>
<dbReference type="KEGG" id="salf:SMD44_06274"/>
<evidence type="ECO:0008006" key="4">
    <source>
        <dbReference type="Google" id="ProtNLM"/>
    </source>
</evidence>
<evidence type="ECO:0000256" key="1">
    <source>
        <dbReference type="SAM" id="MobiDB-lite"/>
    </source>
</evidence>
<dbReference type="PANTHER" id="PTHR32097:SF18">
    <property type="entry name" value="RING-TYPE DOMAIN-CONTAINING PROTEIN"/>
    <property type="match status" value="1"/>
</dbReference>
<sequence>MTTTDDLAALLLRRRGSVYVPSGAGRSAVTEAAVVVLEAELADRGHLLTAPLRRALTDLPAAELAVTGMRLLADVDAQMGSDRHHAPLFARFPEEIPYQHAYDRYTSLVVAHLAAQPHQPCMNCAGTKARVRALAPCAHLVCDDCHGVAQDWGCCDDCCVWYACPICEKRYETDGPTDPWIDTGDTPAGDGGDILRALRLGAPGDEAAELAALLARRTPLNPQDHDDLVLLLARAHTGGVHADGVRADGGASGDLGWLPDEIPLRESKALALAPLLDDPATRPLVARYANTATDVLRLLVVRSGGDPDLLELPRLRRVSRPLRRELLALLDSFGLDSLCEDFARYPGAWKRVGEVLHPFEGGARAGRHPRAALAFAVLRGTRLDDPALTEVLLAEAARHDGIRLDGDRLRHVGWQGRVEAALGRWDTTAATALLRARPGELLRRLDVLLARSGETTLPEEVGDALAHALPRAGVGPLLGAYGRMKVRAEPGGRRVFFPRGRVTKGYAVDDHRPPLPARVAARAAELIEAEAVRRLAAGGPAGGFPSPAPSRDQGLPPLDPADRLSAARPQTPDGLKSSGTGKGPVRSDEPYDIAVLDAALADLPVPFAERASAVSLVSVPRGSSLPMPAAGERVRLFLHWLQPPGVRVDLDLSVALFDDAWRFVGLCDYTQLEYAGGAAVHSGDLTSAPAPHGATEYLDLDLPRLTKAGVRFVVPAVLSYNNVPFDELPDAFAGFMAVDPARQERVRYDPRTVRQRFDLAGEAALRVPMIVDLRSRRAWWADLTLATGDGNHSVWRHRAALARAGHDLVDTFEAGGRATLWDLACWTAAARTDGDVLVRGRGHVLWGYRREEDEPRADFAVRVRDAWEPDVLCAEPELADRRALVALVHGDLAGAERAASGTAYRLFPGPLDEAPLTRVTASDLAGWLAPGR</sequence>
<accession>A0A1Z1WK19</accession>
<dbReference type="Proteomes" id="UP000195880">
    <property type="component" value="Chromosome"/>
</dbReference>
<organism evidence="2 3">
    <name type="scientific">Streptomyces alboflavus</name>
    <dbReference type="NCBI Taxonomy" id="67267"/>
    <lineage>
        <taxon>Bacteria</taxon>
        <taxon>Bacillati</taxon>
        <taxon>Actinomycetota</taxon>
        <taxon>Actinomycetes</taxon>
        <taxon>Kitasatosporales</taxon>
        <taxon>Streptomycetaceae</taxon>
        <taxon>Streptomyces</taxon>
    </lineage>
</organism>
<dbReference type="InterPro" id="IPR003325">
    <property type="entry name" value="TerD"/>
</dbReference>
<evidence type="ECO:0000313" key="3">
    <source>
        <dbReference type="Proteomes" id="UP000195880"/>
    </source>
</evidence>
<protein>
    <recommendedName>
        <fullName evidence="4">RING-type domain-containing protein</fullName>
    </recommendedName>
</protein>
<dbReference type="InterPro" id="IPR051324">
    <property type="entry name" value="Stress/Tellurium_Resist"/>
</dbReference>
<dbReference type="eggNOG" id="COG5574">
    <property type="taxonomic scope" value="Bacteria"/>
</dbReference>
<dbReference type="STRING" id="67267.GCA_000716675_03342"/>
<dbReference type="CDD" id="cd06974">
    <property type="entry name" value="TerD_like"/>
    <property type="match status" value="1"/>
</dbReference>
<feature type="region of interest" description="Disordered" evidence="1">
    <location>
        <begin position="538"/>
        <end position="588"/>
    </location>
</feature>
<dbReference type="PANTHER" id="PTHR32097">
    <property type="entry name" value="CAMP-BINDING PROTEIN 1-RELATED"/>
    <property type="match status" value="1"/>
</dbReference>
<dbReference type="Gene3D" id="2.60.60.30">
    <property type="entry name" value="sav2460 like domains"/>
    <property type="match status" value="1"/>
</dbReference>
<reference evidence="2 3" key="1">
    <citation type="submission" date="2017-05" db="EMBL/GenBank/DDBJ databases">
        <title>Streptomyces alboflavus Genome sequencing and assembly.</title>
        <authorList>
            <person name="Wang Y."/>
            <person name="Du B."/>
            <person name="Ding Y."/>
            <person name="Liu H."/>
            <person name="Hou Q."/>
            <person name="Liu K."/>
            <person name="Wang C."/>
            <person name="Yao L."/>
        </authorList>
    </citation>
    <scope>NUCLEOTIDE SEQUENCE [LARGE SCALE GENOMIC DNA]</scope>
    <source>
        <strain evidence="2 3">MDJK44</strain>
    </source>
</reference>
<dbReference type="EMBL" id="CP021748">
    <property type="protein sequence ID" value="ARX86797.1"/>
    <property type="molecule type" value="Genomic_DNA"/>
</dbReference>
<name>A0A1Z1WK19_9ACTN</name>
<dbReference type="AlphaFoldDB" id="A0A1Z1WK19"/>
<gene>
    <name evidence="2" type="ORF">SMD44_06274</name>
</gene>
<dbReference type="RefSeq" id="WP_087886036.1">
    <property type="nucleotide sequence ID" value="NZ_CP021748.1"/>
</dbReference>
<evidence type="ECO:0000313" key="2">
    <source>
        <dbReference type="EMBL" id="ARX86797.1"/>
    </source>
</evidence>